<dbReference type="FunFam" id="3.40.50.300:FF:000299">
    <property type="entry name" value="ABC transporter ATP-binding protein/permease"/>
    <property type="match status" value="1"/>
</dbReference>
<protein>
    <submittedName>
        <fullName evidence="13">ATP-binding cassette domain-containing protein</fullName>
    </submittedName>
</protein>
<dbReference type="InterPro" id="IPR017871">
    <property type="entry name" value="ABC_transporter-like_CS"/>
</dbReference>
<dbReference type="Gene3D" id="3.40.50.300">
    <property type="entry name" value="P-loop containing nucleotide triphosphate hydrolases"/>
    <property type="match status" value="1"/>
</dbReference>
<evidence type="ECO:0000256" key="7">
    <source>
        <dbReference type="ARBA" id="ARBA00022840"/>
    </source>
</evidence>
<dbReference type="Pfam" id="PF00005">
    <property type="entry name" value="ABC_tran"/>
    <property type="match status" value="1"/>
</dbReference>
<dbReference type="GO" id="GO:0008234">
    <property type="term" value="F:cysteine-type peptidase activity"/>
    <property type="evidence" value="ECO:0007669"/>
    <property type="project" value="UniProtKB-KW"/>
</dbReference>
<gene>
    <name evidence="13" type="ORF">GH741_08405</name>
</gene>
<keyword evidence="14" id="KW-1185">Reference proteome</keyword>
<dbReference type="Proteomes" id="UP000799092">
    <property type="component" value="Unassembled WGS sequence"/>
</dbReference>
<name>A0A6A8DIF5_9BACI</name>
<dbReference type="Pfam" id="PF00664">
    <property type="entry name" value="ABC_membrane"/>
    <property type="match status" value="1"/>
</dbReference>
<evidence type="ECO:0000256" key="10">
    <source>
        <dbReference type="SAM" id="Phobius"/>
    </source>
</evidence>
<evidence type="ECO:0000256" key="4">
    <source>
        <dbReference type="ARBA" id="ARBA00022692"/>
    </source>
</evidence>
<feature type="transmembrane region" description="Helical" evidence="10">
    <location>
        <begin position="147"/>
        <end position="172"/>
    </location>
</feature>
<evidence type="ECO:0000313" key="14">
    <source>
        <dbReference type="Proteomes" id="UP000799092"/>
    </source>
</evidence>
<dbReference type="PROSITE" id="PS00211">
    <property type="entry name" value="ABC_TRANSPORTER_1"/>
    <property type="match status" value="1"/>
</dbReference>
<sequence length="603" mass="67932">MAESIRKLVMLFNRTEKKKFLILFFMMIVAALLETIGIGLIVPFVGIVTNPDIIQNQAILAFLYQLFNFQSTRSFIVFSVVMLLVIYVLKNLYLLLFNYAQFRVILNQQVKLSSVLFKEYLTKPYTFHLQRNTADLLRNVNGEVSKVFRGIIMSGFQLITEILVITFILVLLLITAPIATLVASCLLGGSVTIFFAFLRKKISHLGKEQQKVSGSMIKWVNQGLGASKEVKVSGKESFFINSYKGQSQIKANNSRYMKMLEVTPRLFIETLLISIVLITMLILVFQGTSTTGIVSTMALFAMAAFRLLPSITKVVSLITSIRYNQPALTVVYEDLFLNKEEPTKVKRNESVIINSGEKTFKDSIKLNNVSFHYPNQKEYAVKNVSLTIPIGNSVAFVGESGAGKTTIVDIILGLFKPEQGFVSVDGKDLFDEKSLWQRKIGYIPQSIFLSDDTIRGNVAFGIVKEHIEDVEVWRALEQAQLKGFVKNLPDQLETKVGERGVRLSGGQRQRIGIARALYHNPEILFMDEATSALDNETEKEIMKAIDGLRGEKTLVIIAHRLSTIENCDIVFKINAGRLTEIENKLKRTVIKFEKSKEGIKYVL</sequence>
<keyword evidence="6" id="KW-0645">Protease</keyword>
<accession>A0A6A8DIF5</accession>
<keyword evidence="4 10" id="KW-0812">Transmembrane</keyword>
<keyword evidence="5" id="KW-0547">Nucleotide-binding</keyword>
<keyword evidence="2" id="KW-0813">Transport</keyword>
<dbReference type="RefSeq" id="WP_338079308.1">
    <property type="nucleotide sequence ID" value="NZ_WJNG01000006.1"/>
</dbReference>
<keyword evidence="6" id="KW-0788">Thiol protease</keyword>
<dbReference type="InterPro" id="IPR003593">
    <property type="entry name" value="AAA+_ATPase"/>
</dbReference>
<dbReference type="SMART" id="SM00382">
    <property type="entry name" value="AAA"/>
    <property type="match status" value="1"/>
</dbReference>
<dbReference type="PROSITE" id="PS50929">
    <property type="entry name" value="ABC_TM1F"/>
    <property type="match status" value="1"/>
</dbReference>
<dbReference type="PANTHER" id="PTHR24221:SF654">
    <property type="entry name" value="ATP-BINDING CASSETTE SUB-FAMILY B MEMBER 6"/>
    <property type="match status" value="1"/>
</dbReference>
<dbReference type="InterPro" id="IPR003439">
    <property type="entry name" value="ABC_transporter-like_ATP-bd"/>
</dbReference>
<dbReference type="SUPFAM" id="SSF90123">
    <property type="entry name" value="ABC transporter transmembrane region"/>
    <property type="match status" value="1"/>
</dbReference>
<feature type="transmembrane region" description="Helical" evidence="10">
    <location>
        <begin position="75"/>
        <end position="96"/>
    </location>
</feature>
<evidence type="ECO:0000256" key="3">
    <source>
        <dbReference type="ARBA" id="ARBA00022475"/>
    </source>
</evidence>
<dbReference type="GO" id="GO:0016887">
    <property type="term" value="F:ATP hydrolysis activity"/>
    <property type="evidence" value="ECO:0007669"/>
    <property type="project" value="InterPro"/>
</dbReference>
<dbReference type="InterPro" id="IPR039421">
    <property type="entry name" value="Type_1_exporter"/>
</dbReference>
<feature type="transmembrane region" description="Helical" evidence="10">
    <location>
        <begin position="178"/>
        <end position="198"/>
    </location>
</feature>
<dbReference type="InterPro" id="IPR011527">
    <property type="entry name" value="ABC1_TM_dom"/>
</dbReference>
<dbReference type="Gene3D" id="1.20.1560.10">
    <property type="entry name" value="ABC transporter type 1, transmembrane domain"/>
    <property type="match status" value="1"/>
</dbReference>
<dbReference type="InterPro" id="IPR027417">
    <property type="entry name" value="P-loop_NTPase"/>
</dbReference>
<proteinExistence type="predicted"/>
<dbReference type="InterPro" id="IPR036640">
    <property type="entry name" value="ABC1_TM_sf"/>
</dbReference>
<dbReference type="EMBL" id="WJNG01000006">
    <property type="protein sequence ID" value="MRH42707.1"/>
    <property type="molecule type" value="Genomic_DNA"/>
</dbReference>
<evidence type="ECO:0000256" key="5">
    <source>
        <dbReference type="ARBA" id="ARBA00022741"/>
    </source>
</evidence>
<keyword evidence="7 13" id="KW-0067">ATP-binding</keyword>
<dbReference type="GO" id="GO:0005886">
    <property type="term" value="C:plasma membrane"/>
    <property type="evidence" value="ECO:0007669"/>
    <property type="project" value="UniProtKB-SubCell"/>
</dbReference>
<feature type="domain" description="ABC transporter" evidence="11">
    <location>
        <begin position="364"/>
        <end position="600"/>
    </location>
</feature>
<keyword evidence="9 10" id="KW-0472">Membrane</keyword>
<feature type="transmembrane region" description="Helical" evidence="10">
    <location>
        <begin position="20"/>
        <end position="42"/>
    </location>
</feature>
<reference evidence="13" key="1">
    <citation type="submission" date="2019-11" db="EMBL/GenBank/DDBJ databases">
        <authorList>
            <person name="Li J."/>
        </authorList>
    </citation>
    <scope>NUCLEOTIDE SEQUENCE</scope>
    <source>
        <strain evidence="13">B6B</strain>
    </source>
</reference>
<keyword evidence="3" id="KW-1003">Cell membrane</keyword>
<dbReference type="GO" id="GO:0034040">
    <property type="term" value="F:ATPase-coupled lipid transmembrane transporter activity"/>
    <property type="evidence" value="ECO:0007669"/>
    <property type="project" value="TreeGrafter"/>
</dbReference>
<evidence type="ECO:0000256" key="9">
    <source>
        <dbReference type="ARBA" id="ARBA00023136"/>
    </source>
</evidence>
<dbReference type="AlphaFoldDB" id="A0A6A8DIF5"/>
<feature type="domain" description="ABC transmembrane type-1" evidence="12">
    <location>
        <begin position="21"/>
        <end position="321"/>
    </location>
</feature>
<feature type="transmembrane region" description="Helical" evidence="10">
    <location>
        <begin position="266"/>
        <end position="285"/>
    </location>
</feature>
<keyword evidence="6" id="KW-0378">Hydrolase</keyword>
<comment type="caution">
    <text evidence="13">The sequence shown here is derived from an EMBL/GenBank/DDBJ whole genome shotgun (WGS) entry which is preliminary data.</text>
</comment>
<evidence type="ECO:0000256" key="8">
    <source>
        <dbReference type="ARBA" id="ARBA00022989"/>
    </source>
</evidence>
<dbReference type="GO" id="GO:0140359">
    <property type="term" value="F:ABC-type transporter activity"/>
    <property type="evidence" value="ECO:0007669"/>
    <property type="project" value="InterPro"/>
</dbReference>
<evidence type="ECO:0000256" key="2">
    <source>
        <dbReference type="ARBA" id="ARBA00022448"/>
    </source>
</evidence>
<keyword evidence="8 10" id="KW-1133">Transmembrane helix</keyword>
<evidence type="ECO:0000256" key="6">
    <source>
        <dbReference type="ARBA" id="ARBA00022807"/>
    </source>
</evidence>
<evidence type="ECO:0000313" key="13">
    <source>
        <dbReference type="EMBL" id="MRH42707.1"/>
    </source>
</evidence>
<evidence type="ECO:0000256" key="1">
    <source>
        <dbReference type="ARBA" id="ARBA00004651"/>
    </source>
</evidence>
<organism evidence="13 14">
    <name type="scientific">Aquibacillus halophilus</name>
    <dbReference type="NCBI Taxonomy" id="930132"/>
    <lineage>
        <taxon>Bacteria</taxon>
        <taxon>Bacillati</taxon>
        <taxon>Bacillota</taxon>
        <taxon>Bacilli</taxon>
        <taxon>Bacillales</taxon>
        <taxon>Bacillaceae</taxon>
        <taxon>Aquibacillus</taxon>
    </lineage>
</organism>
<evidence type="ECO:0000259" key="12">
    <source>
        <dbReference type="PROSITE" id="PS50929"/>
    </source>
</evidence>
<dbReference type="PROSITE" id="PS50893">
    <property type="entry name" value="ABC_TRANSPORTER_2"/>
    <property type="match status" value="1"/>
</dbReference>
<comment type="subcellular location">
    <subcellularLocation>
        <location evidence="1">Cell membrane</location>
        <topology evidence="1">Multi-pass membrane protein</topology>
    </subcellularLocation>
</comment>
<dbReference type="SUPFAM" id="SSF52540">
    <property type="entry name" value="P-loop containing nucleoside triphosphate hydrolases"/>
    <property type="match status" value="1"/>
</dbReference>
<dbReference type="PANTHER" id="PTHR24221">
    <property type="entry name" value="ATP-BINDING CASSETTE SUB-FAMILY B"/>
    <property type="match status" value="1"/>
</dbReference>
<evidence type="ECO:0000259" key="11">
    <source>
        <dbReference type="PROSITE" id="PS50893"/>
    </source>
</evidence>
<dbReference type="GO" id="GO:0005524">
    <property type="term" value="F:ATP binding"/>
    <property type="evidence" value="ECO:0007669"/>
    <property type="project" value="UniProtKB-KW"/>
</dbReference>